<dbReference type="InterPro" id="IPR009057">
    <property type="entry name" value="Homeodomain-like_sf"/>
</dbReference>
<dbReference type="Proteomes" id="UP000198460">
    <property type="component" value="Unassembled WGS sequence"/>
</dbReference>
<proteinExistence type="predicted"/>
<reference evidence="1 2" key="1">
    <citation type="submission" date="2017-04" db="EMBL/GenBank/DDBJ databases">
        <authorList>
            <person name="Afonso C.L."/>
            <person name="Miller P.J."/>
            <person name="Scott M.A."/>
            <person name="Spackman E."/>
            <person name="Goraichik I."/>
            <person name="Dimitrov K.M."/>
            <person name="Suarez D.L."/>
            <person name="Swayne D.E."/>
        </authorList>
    </citation>
    <scope>NUCLEOTIDE SEQUENCE [LARGE SCALE GENOMIC DNA]</scope>
    <source>
        <strain evidence="1">LMG 28154</strain>
    </source>
</reference>
<dbReference type="Gene3D" id="1.10.357.10">
    <property type="entry name" value="Tetracycline Repressor, domain 2"/>
    <property type="match status" value="1"/>
</dbReference>
<gene>
    <name evidence="1" type="ORF">BSIN_4851</name>
</gene>
<organism evidence="1 2">
    <name type="scientific">Burkholderia singularis</name>
    <dbReference type="NCBI Taxonomy" id="1503053"/>
    <lineage>
        <taxon>Bacteria</taxon>
        <taxon>Pseudomonadati</taxon>
        <taxon>Pseudomonadota</taxon>
        <taxon>Betaproteobacteria</taxon>
        <taxon>Burkholderiales</taxon>
        <taxon>Burkholderiaceae</taxon>
        <taxon>Burkholderia</taxon>
        <taxon>pseudomallei group</taxon>
    </lineage>
</organism>
<dbReference type="EMBL" id="FXAN01000089">
    <property type="protein sequence ID" value="SMG02088.1"/>
    <property type="molecule type" value="Genomic_DNA"/>
</dbReference>
<dbReference type="SUPFAM" id="SSF46689">
    <property type="entry name" value="Homeodomain-like"/>
    <property type="match status" value="1"/>
</dbReference>
<dbReference type="InterPro" id="IPR050624">
    <property type="entry name" value="HTH-type_Tx_Regulator"/>
</dbReference>
<dbReference type="PANTHER" id="PTHR43479">
    <property type="entry name" value="ACREF/ENVCD OPERON REPRESSOR-RELATED"/>
    <property type="match status" value="1"/>
</dbReference>
<dbReference type="PANTHER" id="PTHR43479:SF11">
    <property type="entry name" value="ACREF_ENVCD OPERON REPRESSOR-RELATED"/>
    <property type="match status" value="1"/>
</dbReference>
<protein>
    <submittedName>
        <fullName evidence="1">Transcriptional regulator, TetR family</fullName>
    </submittedName>
</protein>
<dbReference type="SUPFAM" id="SSF48498">
    <property type="entry name" value="Tetracyclin repressor-like, C-terminal domain"/>
    <property type="match status" value="1"/>
</dbReference>
<evidence type="ECO:0000313" key="1">
    <source>
        <dbReference type="EMBL" id="SMG02088.1"/>
    </source>
</evidence>
<accession>A0A238HA35</accession>
<name>A0A238HA35_9BURK</name>
<sequence length="192" mass="22601">MRLATHKSPDEISFVEVAAQAHCSLQTLYRYYGSMEDLWLACAGRVLKHLGDRIIDHLQAIESYKDRMRKVFWLMLDFFERHDNFIKLFMETVHFQRWMNDISFKQPEVSRVVLDMIAEGQASGILTNEVDKVAILDFIYGVVFRFVQMHQIRRIKQSNAQRSNALFEMLWRAIANPHPHPHPPREGKSERG</sequence>
<dbReference type="AlphaFoldDB" id="A0A238HA35"/>
<dbReference type="InterPro" id="IPR036271">
    <property type="entry name" value="Tet_transcr_reg_TetR-rel_C_sf"/>
</dbReference>
<evidence type="ECO:0000313" key="2">
    <source>
        <dbReference type="Proteomes" id="UP000198460"/>
    </source>
</evidence>